<dbReference type="EMBL" id="JOJR01000538">
    <property type="protein sequence ID" value="RCN36635.1"/>
    <property type="molecule type" value="Genomic_DNA"/>
</dbReference>
<gene>
    <name evidence="4" type="ORF">ANCCAN_17476</name>
</gene>
<organism evidence="4 5">
    <name type="scientific">Ancylostoma caninum</name>
    <name type="common">Dog hookworm</name>
    <dbReference type="NCBI Taxonomy" id="29170"/>
    <lineage>
        <taxon>Eukaryota</taxon>
        <taxon>Metazoa</taxon>
        <taxon>Ecdysozoa</taxon>
        <taxon>Nematoda</taxon>
        <taxon>Chromadorea</taxon>
        <taxon>Rhabditida</taxon>
        <taxon>Rhabditina</taxon>
        <taxon>Rhabditomorpha</taxon>
        <taxon>Strongyloidea</taxon>
        <taxon>Ancylostomatidae</taxon>
        <taxon>Ancylostomatinae</taxon>
        <taxon>Ancylostoma</taxon>
    </lineage>
</organism>
<comment type="caution">
    <text evidence="4">The sequence shown here is derived from an EMBL/GenBank/DDBJ whole genome shotgun (WGS) entry which is preliminary data.</text>
</comment>
<keyword evidence="2" id="KW-0812">Transmembrane</keyword>
<evidence type="ECO:0000313" key="5">
    <source>
        <dbReference type="Proteomes" id="UP000252519"/>
    </source>
</evidence>
<sequence length="301" mass="32193">MAEEPAESEGEGGGSGRGGAPSMWWLIIAAAALIALAVVAIAIPVFMKRSGGGSTNGLASGNSSAGNSGTGEDHIDMDEFDGDDQNSALQKGMYSGQYVVVIPKDCGTPMTVKMRRSFLLSHNRHRSRAAKGMFTVKNPGSMLHVLPTAARMPALQYNCSLEQLSMKWAHQVQCQMVHSDYDLGENLFAMTGTGEMEHLEEAAETATDVWVEEIDKFGISASLTYESQIGHATQVLWGGTETLGCGVLPCKNGWIMAICEYYPRGNVIGYPMYKAGKTLSECGLGGRREIAHSKTGLCLIS</sequence>
<dbReference type="Proteomes" id="UP000252519">
    <property type="component" value="Unassembled WGS sequence"/>
</dbReference>
<dbReference type="Gene3D" id="3.40.33.10">
    <property type="entry name" value="CAP"/>
    <property type="match status" value="1"/>
</dbReference>
<protein>
    <submittedName>
        <fullName evidence="4">SCP-like protein</fullName>
    </submittedName>
</protein>
<accession>A0A368G0X3</accession>
<keyword evidence="5" id="KW-1185">Reference proteome</keyword>
<dbReference type="OrthoDB" id="5874910at2759"/>
<evidence type="ECO:0000313" key="4">
    <source>
        <dbReference type="EMBL" id="RCN36635.1"/>
    </source>
</evidence>
<dbReference type="SMART" id="SM00198">
    <property type="entry name" value="SCP"/>
    <property type="match status" value="1"/>
</dbReference>
<dbReference type="InterPro" id="IPR001283">
    <property type="entry name" value="CRISP-related"/>
</dbReference>
<dbReference type="AlphaFoldDB" id="A0A368G0X3"/>
<proteinExistence type="predicted"/>
<dbReference type="CDD" id="cd05380">
    <property type="entry name" value="CAP_euk"/>
    <property type="match status" value="1"/>
</dbReference>
<keyword evidence="2" id="KW-0472">Membrane</keyword>
<reference evidence="4 5" key="1">
    <citation type="submission" date="2014-10" db="EMBL/GenBank/DDBJ databases">
        <title>Draft genome of the hookworm Ancylostoma caninum.</title>
        <authorList>
            <person name="Mitreva M."/>
        </authorList>
    </citation>
    <scope>NUCLEOTIDE SEQUENCE [LARGE SCALE GENOMIC DNA]</scope>
    <source>
        <strain evidence="4 5">Baltimore</strain>
    </source>
</reference>
<dbReference type="Pfam" id="PF00188">
    <property type="entry name" value="CAP"/>
    <property type="match status" value="1"/>
</dbReference>
<feature type="region of interest" description="Disordered" evidence="1">
    <location>
        <begin position="55"/>
        <end position="82"/>
    </location>
</feature>
<evidence type="ECO:0000259" key="3">
    <source>
        <dbReference type="SMART" id="SM00198"/>
    </source>
</evidence>
<feature type="transmembrane region" description="Helical" evidence="2">
    <location>
        <begin position="23"/>
        <end position="46"/>
    </location>
</feature>
<dbReference type="InterPro" id="IPR035940">
    <property type="entry name" value="CAP_sf"/>
</dbReference>
<keyword evidence="2" id="KW-1133">Transmembrane helix</keyword>
<dbReference type="SUPFAM" id="SSF55797">
    <property type="entry name" value="PR-1-like"/>
    <property type="match status" value="1"/>
</dbReference>
<feature type="compositionally biased region" description="Low complexity" evidence="1">
    <location>
        <begin position="56"/>
        <end position="67"/>
    </location>
</feature>
<dbReference type="PANTHER" id="PTHR10334">
    <property type="entry name" value="CYSTEINE-RICH SECRETORY PROTEIN-RELATED"/>
    <property type="match status" value="1"/>
</dbReference>
<evidence type="ECO:0000256" key="2">
    <source>
        <dbReference type="SAM" id="Phobius"/>
    </source>
</evidence>
<dbReference type="InterPro" id="IPR014044">
    <property type="entry name" value="CAP_dom"/>
</dbReference>
<dbReference type="PRINTS" id="PR00837">
    <property type="entry name" value="V5TPXLIKE"/>
</dbReference>
<feature type="domain" description="SCP" evidence="3">
    <location>
        <begin position="113"/>
        <end position="269"/>
    </location>
</feature>
<name>A0A368G0X3_ANCCA</name>
<evidence type="ECO:0000256" key="1">
    <source>
        <dbReference type="SAM" id="MobiDB-lite"/>
    </source>
</evidence>
<dbReference type="STRING" id="29170.A0A368G0X3"/>